<evidence type="ECO:0008006" key="4">
    <source>
        <dbReference type="Google" id="ProtNLM"/>
    </source>
</evidence>
<organism evidence="2 3">
    <name type="scientific">Natronolimnohabitans innermongolicus JCM 12255</name>
    <dbReference type="NCBI Taxonomy" id="1227499"/>
    <lineage>
        <taxon>Archaea</taxon>
        <taxon>Methanobacteriati</taxon>
        <taxon>Methanobacteriota</taxon>
        <taxon>Stenosarchaea group</taxon>
        <taxon>Halobacteria</taxon>
        <taxon>Halobacteriales</taxon>
        <taxon>Natrialbaceae</taxon>
        <taxon>Natronolimnohabitans</taxon>
    </lineage>
</organism>
<sequence>MSGNIQDVFGDRDPERAEIDRHYGTVTISADEVTAGTYGTWTITYTVGQFGLDDGAKLKVSTNQTSDWGRPQFEDPRSANYCSVATDGDAIVEGRFDRRYQNPRPWNDNVIVDIYDGYLGEGETITITFGDTSGGSLGHRIQSFPEAAFNFLFQVDMQGTGDYLLLEALDYEVVAGDPTALEARAPSDADPGESIDVGLRAVDYYGNTASEYEGRLEVSVTGAGEREGDNDGGDGVDATVSSPVDVDESVSSIPVAFDSPGIFRVTVTDPDRGWEATSNPVRCDPDARRRLYWGDIHGQSGKTVGTGSIDEYFRFAREDALLDFSSHCANDFQVDEFYWREIKDAVERYHEPGEHVTLLANEWSANTVSGGDHNVYYRHTDEPLVASGSWQDGDGFRKHEGTYPIEALYDRYEGRDDVLIVPHQGGRPARLRDPDRDAIDADRTTLVEINSIWGVFEWFGQEAIERGYRVGFVCSSDDHTGRLGAARPTNHFEVDETASLQAADFNVSGGLMAASLSDLSRDELWDAMTERRVYGTTGERILLETALEDASMGESTTIDAGTTALSFGVEVHGTAPIARVNLFDGSERVDTTDLTDGEHLLEFTWSGARSKNRHKVQDASGGLSLSAGRIVDATAFGFDHPEQGLTGQTATTLEWDSTISGNYQGVRLALEAPEDAKVTYSVPFLSETVALGSLGDETIIDAGGVDRQLAIRRVGEATARDVTLEFDLSATDSGDHAYYVRVVQTDGEMAWSSPIYATLE</sequence>
<dbReference type="AlphaFoldDB" id="L9X5I2"/>
<dbReference type="RefSeq" id="WP_007259167.1">
    <property type="nucleotide sequence ID" value="NZ_AOHZ01000043.1"/>
</dbReference>
<comment type="caution">
    <text evidence="2">The sequence shown here is derived from an EMBL/GenBank/DDBJ whole genome shotgun (WGS) entry which is preliminary data.</text>
</comment>
<name>L9X5I2_9EURY</name>
<dbReference type="STRING" id="1227499.C493_09383"/>
<evidence type="ECO:0000313" key="2">
    <source>
        <dbReference type="EMBL" id="ELY57029.1"/>
    </source>
</evidence>
<dbReference type="OrthoDB" id="203245at2157"/>
<dbReference type="Gene3D" id="3.20.20.140">
    <property type="entry name" value="Metal-dependent hydrolases"/>
    <property type="match status" value="1"/>
</dbReference>
<gene>
    <name evidence="2" type="ORF">C493_09383</name>
</gene>
<dbReference type="Pfam" id="PF12228">
    <property type="entry name" value="DUF3604"/>
    <property type="match status" value="1"/>
</dbReference>
<evidence type="ECO:0000313" key="3">
    <source>
        <dbReference type="Proteomes" id="UP000011602"/>
    </source>
</evidence>
<accession>L9X5I2</accession>
<keyword evidence="3" id="KW-1185">Reference proteome</keyword>
<dbReference type="EMBL" id="AOHZ01000043">
    <property type="protein sequence ID" value="ELY57029.1"/>
    <property type="molecule type" value="Genomic_DNA"/>
</dbReference>
<reference evidence="2 3" key="1">
    <citation type="journal article" date="2014" name="PLoS Genet.">
        <title>Phylogenetically driven sequencing of extremely halophilic archaea reveals strategies for static and dynamic osmo-response.</title>
        <authorList>
            <person name="Becker E.A."/>
            <person name="Seitzer P.M."/>
            <person name="Tritt A."/>
            <person name="Larsen D."/>
            <person name="Krusor M."/>
            <person name="Yao A.I."/>
            <person name="Wu D."/>
            <person name="Madern D."/>
            <person name="Eisen J.A."/>
            <person name="Darling A.E."/>
            <person name="Facciotti M.T."/>
        </authorList>
    </citation>
    <scope>NUCLEOTIDE SEQUENCE [LARGE SCALE GENOMIC DNA]</scope>
    <source>
        <strain evidence="2 3">JCM 12255</strain>
    </source>
</reference>
<feature type="region of interest" description="Disordered" evidence="1">
    <location>
        <begin position="223"/>
        <end position="244"/>
    </location>
</feature>
<proteinExistence type="predicted"/>
<protein>
    <recommendedName>
        <fullName evidence="4">DUF3604 domain-containing protein</fullName>
    </recommendedName>
</protein>
<dbReference type="Proteomes" id="UP000011602">
    <property type="component" value="Unassembled WGS sequence"/>
</dbReference>
<dbReference type="InterPro" id="IPR022028">
    <property type="entry name" value="DUF3604"/>
</dbReference>
<evidence type="ECO:0000256" key="1">
    <source>
        <dbReference type="SAM" id="MobiDB-lite"/>
    </source>
</evidence>
<dbReference type="eggNOG" id="ENOG502N5HN">
    <property type="taxonomic scope" value="Archaea"/>
</dbReference>